<dbReference type="PANTHER" id="PTHR22911">
    <property type="entry name" value="ACYL-MALONYL CONDENSING ENZYME-RELATED"/>
    <property type="match status" value="1"/>
</dbReference>
<dbReference type="PANTHER" id="PTHR22911:SF137">
    <property type="entry name" value="SOLUTE CARRIER FAMILY 35 MEMBER G2-RELATED"/>
    <property type="match status" value="1"/>
</dbReference>
<feature type="transmembrane region" description="Helical" evidence="8">
    <location>
        <begin position="248"/>
        <end position="268"/>
    </location>
</feature>
<evidence type="ECO:0000259" key="9">
    <source>
        <dbReference type="Pfam" id="PF00892"/>
    </source>
</evidence>
<dbReference type="InterPro" id="IPR037185">
    <property type="entry name" value="EmrE-like"/>
</dbReference>
<keyword evidence="5 8" id="KW-0812">Transmembrane</keyword>
<dbReference type="Proteomes" id="UP001595629">
    <property type="component" value="Unassembled WGS sequence"/>
</dbReference>
<feature type="transmembrane region" description="Helical" evidence="8">
    <location>
        <begin position="186"/>
        <end position="206"/>
    </location>
</feature>
<organism evidence="10 11">
    <name type="scientific">Lutimaribacter marinistellae</name>
    <dbReference type="NCBI Taxonomy" id="1820329"/>
    <lineage>
        <taxon>Bacteria</taxon>
        <taxon>Pseudomonadati</taxon>
        <taxon>Pseudomonadota</taxon>
        <taxon>Alphaproteobacteria</taxon>
        <taxon>Rhodobacterales</taxon>
        <taxon>Roseobacteraceae</taxon>
        <taxon>Lutimaribacter</taxon>
    </lineage>
</organism>
<evidence type="ECO:0000256" key="7">
    <source>
        <dbReference type="ARBA" id="ARBA00023136"/>
    </source>
</evidence>
<accession>A0ABV7TC27</accession>
<comment type="similarity">
    <text evidence="2">Belongs to the EamA transporter family.</text>
</comment>
<feature type="transmembrane region" description="Helical" evidence="8">
    <location>
        <begin position="218"/>
        <end position="236"/>
    </location>
</feature>
<evidence type="ECO:0000313" key="10">
    <source>
        <dbReference type="EMBL" id="MFC3613122.1"/>
    </source>
</evidence>
<dbReference type="SUPFAM" id="SSF103481">
    <property type="entry name" value="Multidrug resistance efflux transporter EmrE"/>
    <property type="match status" value="2"/>
</dbReference>
<evidence type="ECO:0000256" key="5">
    <source>
        <dbReference type="ARBA" id="ARBA00022692"/>
    </source>
</evidence>
<feature type="transmembrane region" description="Helical" evidence="8">
    <location>
        <begin position="80"/>
        <end position="99"/>
    </location>
</feature>
<evidence type="ECO:0000313" key="11">
    <source>
        <dbReference type="Proteomes" id="UP001595629"/>
    </source>
</evidence>
<evidence type="ECO:0000256" key="8">
    <source>
        <dbReference type="SAM" id="Phobius"/>
    </source>
</evidence>
<protein>
    <submittedName>
        <fullName evidence="10">EamA family transporter RarD</fullName>
    </submittedName>
</protein>
<feature type="transmembrane region" description="Helical" evidence="8">
    <location>
        <begin position="158"/>
        <end position="174"/>
    </location>
</feature>
<proteinExistence type="inferred from homology"/>
<evidence type="ECO:0000256" key="4">
    <source>
        <dbReference type="ARBA" id="ARBA00022475"/>
    </source>
</evidence>
<dbReference type="EMBL" id="JBHRXI010000004">
    <property type="protein sequence ID" value="MFC3613122.1"/>
    <property type="molecule type" value="Genomic_DNA"/>
</dbReference>
<keyword evidence="11" id="KW-1185">Reference proteome</keyword>
<feature type="transmembrane region" description="Helical" evidence="8">
    <location>
        <begin position="16"/>
        <end position="34"/>
    </location>
</feature>
<keyword evidence="4" id="KW-1003">Cell membrane</keyword>
<reference evidence="11" key="1">
    <citation type="journal article" date="2019" name="Int. J. Syst. Evol. Microbiol.">
        <title>The Global Catalogue of Microorganisms (GCM) 10K type strain sequencing project: providing services to taxonomists for standard genome sequencing and annotation.</title>
        <authorList>
            <consortium name="The Broad Institute Genomics Platform"/>
            <consortium name="The Broad Institute Genome Sequencing Center for Infectious Disease"/>
            <person name="Wu L."/>
            <person name="Ma J."/>
        </authorList>
    </citation>
    <scope>NUCLEOTIDE SEQUENCE [LARGE SCALE GENOMIC DNA]</scope>
    <source>
        <strain evidence="11">KCTC 42911</strain>
    </source>
</reference>
<evidence type="ECO:0000256" key="3">
    <source>
        <dbReference type="ARBA" id="ARBA00022448"/>
    </source>
</evidence>
<gene>
    <name evidence="10" type="primary">rarD</name>
    <name evidence="10" type="ORF">ACFORG_05055</name>
</gene>
<sequence>MARPVQTAANTDTPQGLAFAVSAYVLWGFLPLYLKAVSHMPPAEVVAHRVIWSVPIAGALLIALRRTSDLRAALSSPRTLAMGCLTAALISINWGIYVWSIAEGRAIDAALGYYINPLFSVALGAVLLGERPTRTQMVAIALAALAVIVLTIEAGRLPLAAVGLTVSWGFYAFFKKWLPIGPNQGFLLEVLILSVPALGYLGWLAAQGEGHFGVETGNTWLLVGCGAVTAIPLIAYANGAKLLRLSTIAILQYIAPTMIFLVAVFVFGEEFDRARQIAFPMIWAALVIYTVPMVVRMRVGIGR</sequence>
<keyword evidence="6 8" id="KW-1133">Transmembrane helix</keyword>
<comment type="subcellular location">
    <subcellularLocation>
        <location evidence="1">Cell membrane</location>
        <topology evidence="1">Multi-pass membrane protein</topology>
    </subcellularLocation>
</comment>
<comment type="caution">
    <text evidence="10">The sequence shown here is derived from an EMBL/GenBank/DDBJ whole genome shotgun (WGS) entry which is preliminary data.</text>
</comment>
<dbReference type="Pfam" id="PF00892">
    <property type="entry name" value="EamA"/>
    <property type="match status" value="1"/>
</dbReference>
<evidence type="ECO:0000256" key="6">
    <source>
        <dbReference type="ARBA" id="ARBA00022989"/>
    </source>
</evidence>
<feature type="domain" description="EamA" evidence="9">
    <location>
        <begin position="16"/>
        <end position="151"/>
    </location>
</feature>
<dbReference type="InterPro" id="IPR000620">
    <property type="entry name" value="EamA_dom"/>
</dbReference>
<evidence type="ECO:0000256" key="2">
    <source>
        <dbReference type="ARBA" id="ARBA00007362"/>
    </source>
</evidence>
<dbReference type="InterPro" id="IPR004626">
    <property type="entry name" value="RarD"/>
</dbReference>
<keyword evidence="7 8" id="KW-0472">Membrane</keyword>
<feature type="transmembrane region" description="Helical" evidence="8">
    <location>
        <begin position="274"/>
        <end position="295"/>
    </location>
</feature>
<name>A0ABV7TC27_9RHOB</name>
<feature type="transmembrane region" description="Helical" evidence="8">
    <location>
        <begin position="111"/>
        <end position="128"/>
    </location>
</feature>
<feature type="transmembrane region" description="Helical" evidence="8">
    <location>
        <begin position="135"/>
        <end position="152"/>
    </location>
</feature>
<keyword evidence="3" id="KW-0813">Transport</keyword>
<dbReference type="RefSeq" id="WP_386734298.1">
    <property type="nucleotide sequence ID" value="NZ_JBHRXI010000004.1"/>
</dbReference>
<evidence type="ECO:0000256" key="1">
    <source>
        <dbReference type="ARBA" id="ARBA00004651"/>
    </source>
</evidence>
<feature type="transmembrane region" description="Helical" evidence="8">
    <location>
        <begin position="46"/>
        <end position="64"/>
    </location>
</feature>
<dbReference type="NCBIfam" id="TIGR00688">
    <property type="entry name" value="rarD"/>
    <property type="match status" value="1"/>
</dbReference>